<name>A0A2A2FC24_9GAMM</name>
<evidence type="ECO:0000313" key="4">
    <source>
        <dbReference type="Proteomes" id="UP000218896"/>
    </source>
</evidence>
<evidence type="ECO:0000313" key="3">
    <source>
        <dbReference type="EMBL" id="PAU82518.1"/>
    </source>
</evidence>
<proteinExistence type="inferred from homology"/>
<dbReference type="OrthoDB" id="5297687at2"/>
<dbReference type="SUPFAM" id="SSF143120">
    <property type="entry name" value="YefM-like"/>
    <property type="match status" value="1"/>
</dbReference>
<comment type="caution">
    <text evidence="3">The sequence shown here is derived from an EMBL/GenBank/DDBJ whole genome shotgun (WGS) entry which is preliminary data.</text>
</comment>
<feature type="region of interest" description="Disordered" evidence="2">
    <location>
        <begin position="77"/>
        <end position="99"/>
    </location>
</feature>
<dbReference type="Proteomes" id="UP000218896">
    <property type="component" value="Unassembled WGS sequence"/>
</dbReference>
<evidence type="ECO:0000256" key="1">
    <source>
        <dbReference type="ARBA" id="ARBA00009981"/>
    </source>
</evidence>
<gene>
    <name evidence="3" type="ORF">CK501_04195</name>
</gene>
<dbReference type="InterPro" id="IPR036165">
    <property type="entry name" value="YefM-like_sf"/>
</dbReference>
<comment type="similarity">
    <text evidence="1">Belongs to the phD/YefM antitoxin family.</text>
</comment>
<dbReference type="NCBIfam" id="NF007300">
    <property type="entry name" value="PRK09778.1"/>
    <property type="match status" value="1"/>
</dbReference>
<sequence length="99" mass="11077">MHTILAEKTVGISELRSKPAEYFTDEPVAVLSNNRPAGYLIGPETYEAIVNVIKQYEQEHAIEARFRPTAQRLKELGEHGTQVTENATDADLGEFTECQ</sequence>
<reference evidence="3 4" key="1">
    <citation type="submission" date="2017-08" db="EMBL/GenBank/DDBJ databases">
        <title>Halovibrio sewagensis sp. nov., isolated from wastewater of high salinity.</title>
        <authorList>
            <person name="Dong X."/>
            <person name="Zhang G."/>
        </authorList>
    </citation>
    <scope>NUCLEOTIDE SEQUENCE [LARGE SCALE GENOMIC DNA]</scope>
    <source>
        <strain evidence="3 4">YL5-2</strain>
    </source>
</reference>
<dbReference type="EMBL" id="NSKD01000001">
    <property type="protein sequence ID" value="PAU82518.1"/>
    <property type="molecule type" value="Genomic_DNA"/>
</dbReference>
<dbReference type="AlphaFoldDB" id="A0A2A2FC24"/>
<accession>A0A2A2FC24</accession>
<keyword evidence="4" id="KW-1185">Reference proteome</keyword>
<protein>
    <submittedName>
        <fullName evidence="3">Antitoxin of toxin-antitoxin stability system</fullName>
    </submittedName>
</protein>
<organism evidence="3 4">
    <name type="scientific">Halovibrio salipaludis</name>
    <dbReference type="NCBI Taxonomy" id="2032626"/>
    <lineage>
        <taxon>Bacteria</taxon>
        <taxon>Pseudomonadati</taxon>
        <taxon>Pseudomonadota</taxon>
        <taxon>Gammaproteobacteria</taxon>
        <taxon>Oceanospirillales</taxon>
        <taxon>Halomonadaceae</taxon>
        <taxon>Halovibrio</taxon>
    </lineage>
</organism>
<evidence type="ECO:0000256" key="2">
    <source>
        <dbReference type="SAM" id="MobiDB-lite"/>
    </source>
</evidence>